<dbReference type="InterPro" id="IPR002328">
    <property type="entry name" value="ADH_Zn_CS"/>
</dbReference>
<dbReference type="InterPro" id="IPR020843">
    <property type="entry name" value="ER"/>
</dbReference>
<sequence length="375" mass="40588">TSGYAGGYLFTFEFSTLMPKSEVTMKALNLYGVQDVRYEDVRKPEIENANDVLIKVHTAGICGSDISRFGKIGSYNPGLTWGHEFSGTVESTGSGVTSVSKGDRVTACNCFPCFHCDYCKQGNYARCTHMKVLGGQVNGAFAEYIRMPAENVLKLPDSMDFATASFIEPSSVVVHGMRQVDIKPGSSVAIVGCGTIGLLAVQWAKICGAGDVFAFDTDEDKLAVATKTGATATFCVKDENYLSRFHEITYDKGVDVVFESSGNAAGIGSSLLLAAKGGMVVLMGIPYGDVALPRLNFEKIVRNELNVIGSWNSISAPFPGKEWQTSIHYLSSGKIDISPLITRQVRMEDVPSLLPDLYNRKVFFVKILINVEALS</sequence>
<evidence type="ECO:0000256" key="2">
    <source>
        <dbReference type="ARBA" id="ARBA00022833"/>
    </source>
</evidence>
<dbReference type="GO" id="GO:0008270">
    <property type="term" value="F:zinc ion binding"/>
    <property type="evidence" value="ECO:0007669"/>
    <property type="project" value="InterPro"/>
</dbReference>
<feature type="non-terminal residue" evidence="6">
    <location>
        <position position="1"/>
    </location>
</feature>
<evidence type="ECO:0000256" key="1">
    <source>
        <dbReference type="ARBA" id="ARBA00022723"/>
    </source>
</evidence>
<dbReference type="Pfam" id="PF00107">
    <property type="entry name" value="ADH_zinc_N"/>
    <property type="match status" value="1"/>
</dbReference>
<comment type="similarity">
    <text evidence="4">Belongs to the zinc-containing alcohol dehydrogenase family.</text>
</comment>
<dbReference type="InterPro" id="IPR036291">
    <property type="entry name" value="NAD(P)-bd_dom_sf"/>
</dbReference>
<evidence type="ECO:0000259" key="5">
    <source>
        <dbReference type="SMART" id="SM00829"/>
    </source>
</evidence>
<dbReference type="Proteomes" id="UP001169985">
    <property type="component" value="Unassembled WGS sequence"/>
</dbReference>
<keyword evidence="3" id="KW-0560">Oxidoreductase</keyword>
<keyword evidence="1 4" id="KW-0479">Metal-binding</keyword>
<feature type="domain" description="Enoyl reductase (ER)" evidence="5">
    <location>
        <begin position="32"/>
        <end position="369"/>
    </location>
</feature>
<evidence type="ECO:0000313" key="7">
    <source>
        <dbReference type="Proteomes" id="UP001169985"/>
    </source>
</evidence>
<dbReference type="PANTHER" id="PTHR43401:SF2">
    <property type="entry name" value="L-THREONINE 3-DEHYDROGENASE"/>
    <property type="match status" value="1"/>
</dbReference>
<accession>A0AAW7M246</accession>
<dbReference type="PANTHER" id="PTHR43401">
    <property type="entry name" value="L-THREONINE 3-DEHYDROGENASE"/>
    <property type="match status" value="1"/>
</dbReference>
<dbReference type="SUPFAM" id="SSF50129">
    <property type="entry name" value="GroES-like"/>
    <property type="match status" value="1"/>
</dbReference>
<dbReference type="InterPro" id="IPR011032">
    <property type="entry name" value="GroES-like_sf"/>
</dbReference>
<dbReference type="Gene3D" id="3.40.50.720">
    <property type="entry name" value="NAD(P)-binding Rossmann-like Domain"/>
    <property type="match status" value="1"/>
</dbReference>
<dbReference type="CDD" id="cd08236">
    <property type="entry name" value="sugar_DH"/>
    <property type="match status" value="1"/>
</dbReference>
<evidence type="ECO:0000256" key="3">
    <source>
        <dbReference type="ARBA" id="ARBA00023002"/>
    </source>
</evidence>
<organism evidence="6 7">
    <name type="scientific">Citrobacter portucalensis</name>
    <dbReference type="NCBI Taxonomy" id="1639133"/>
    <lineage>
        <taxon>Bacteria</taxon>
        <taxon>Pseudomonadati</taxon>
        <taxon>Pseudomonadota</taxon>
        <taxon>Gammaproteobacteria</taxon>
        <taxon>Enterobacterales</taxon>
        <taxon>Enterobacteriaceae</taxon>
        <taxon>Citrobacter</taxon>
        <taxon>Citrobacter freundii complex</taxon>
    </lineage>
</organism>
<reference evidence="6" key="1">
    <citation type="journal article" date="2023" name="Antimicrob Resist Infect Control">
        <title>Sanitary installations and wastewater plumbing as reservoir for the long-term circulation and transmission of carbapenemase producing Citrobacter freundii clones in a hospital setting.</title>
        <authorList>
            <person name="Hamerlinck H."/>
            <person name="Aerssens A."/>
            <person name="Boelens J."/>
            <person name="Dehaene A."/>
            <person name="McMahon M."/>
            <person name="Messiaen A.S."/>
            <person name="Vandendriessche S."/>
            <person name="Velghe A."/>
            <person name="Leroux-Roels I."/>
            <person name="Verhasselt B."/>
        </authorList>
    </citation>
    <scope>NUCLEOTIDE SEQUENCE</scope>
    <source>
        <strain evidence="6">UZG-GERCF-220920-Env23</strain>
    </source>
</reference>
<dbReference type="AlphaFoldDB" id="A0AAW7M246"/>
<dbReference type="InterPro" id="IPR013154">
    <property type="entry name" value="ADH-like_N"/>
</dbReference>
<comment type="caution">
    <text evidence="6">The sequence shown here is derived from an EMBL/GenBank/DDBJ whole genome shotgun (WGS) entry which is preliminary data.</text>
</comment>
<dbReference type="SMART" id="SM00829">
    <property type="entry name" value="PKS_ER"/>
    <property type="match status" value="1"/>
</dbReference>
<reference evidence="6" key="2">
    <citation type="submission" date="2023-01" db="EMBL/GenBank/DDBJ databases">
        <authorList>
            <person name="Hamerlinck H."/>
            <person name="Aerssens A."/>
            <person name="Boelens J."/>
            <person name="Messiaen A.-S."/>
            <person name="Vandendriessche S."/>
            <person name="Velghe A."/>
            <person name="Verhasselt B."/>
            <person name="Leroux-Roels I."/>
        </authorList>
    </citation>
    <scope>NUCLEOTIDE SEQUENCE</scope>
    <source>
        <strain evidence="6">UZG-GERCF-220920-Env23</strain>
    </source>
</reference>
<dbReference type="InterPro" id="IPR013149">
    <property type="entry name" value="ADH-like_C"/>
</dbReference>
<comment type="cofactor">
    <cofactor evidence="4">
        <name>Zn(2+)</name>
        <dbReference type="ChEBI" id="CHEBI:29105"/>
    </cofactor>
</comment>
<proteinExistence type="inferred from homology"/>
<gene>
    <name evidence="6" type="ORF">PEY55_27845</name>
</gene>
<dbReference type="GO" id="GO:0016616">
    <property type="term" value="F:oxidoreductase activity, acting on the CH-OH group of donors, NAD or NADP as acceptor"/>
    <property type="evidence" value="ECO:0007669"/>
    <property type="project" value="UniProtKB-ARBA"/>
</dbReference>
<dbReference type="Pfam" id="PF08240">
    <property type="entry name" value="ADH_N"/>
    <property type="match status" value="1"/>
</dbReference>
<evidence type="ECO:0000313" key="6">
    <source>
        <dbReference type="EMBL" id="MDN4372060.1"/>
    </source>
</evidence>
<protein>
    <submittedName>
        <fullName evidence="6">Galactitol-1-phosphate 5-dehydrogenase</fullName>
    </submittedName>
</protein>
<keyword evidence="2 4" id="KW-0862">Zinc</keyword>
<dbReference type="Gene3D" id="3.90.180.10">
    <property type="entry name" value="Medium-chain alcohol dehydrogenases, catalytic domain"/>
    <property type="match status" value="1"/>
</dbReference>
<dbReference type="InterPro" id="IPR050129">
    <property type="entry name" value="Zn_alcohol_dh"/>
</dbReference>
<dbReference type="EMBL" id="JAQIHS010000093">
    <property type="protein sequence ID" value="MDN4372060.1"/>
    <property type="molecule type" value="Genomic_DNA"/>
</dbReference>
<dbReference type="PROSITE" id="PS00059">
    <property type="entry name" value="ADH_ZINC"/>
    <property type="match status" value="1"/>
</dbReference>
<dbReference type="SUPFAM" id="SSF51735">
    <property type="entry name" value="NAD(P)-binding Rossmann-fold domains"/>
    <property type="match status" value="1"/>
</dbReference>
<name>A0AAW7M246_9ENTR</name>
<evidence type="ECO:0000256" key="4">
    <source>
        <dbReference type="RuleBase" id="RU361277"/>
    </source>
</evidence>